<dbReference type="GO" id="GO:0050660">
    <property type="term" value="F:flavin adenine dinucleotide binding"/>
    <property type="evidence" value="ECO:0007669"/>
    <property type="project" value="InterPro"/>
</dbReference>
<evidence type="ECO:0000256" key="3">
    <source>
        <dbReference type="ARBA" id="ARBA00012769"/>
    </source>
</evidence>
<evidence type="ECO:0000256" key="2">
    <source>
        <dbReference type="ARBA" id="ARBA00010989"/>
    </source>
</evidence>
<dbReference type="EMBL" id="JAVRRD010000007">
    <property type="protein sequence ID" value="KAK5056725.1"/>
    <property type="molecule type" value="Genomic_DNA"/>
</dbReference>
<feature type="domain" description="FAD dependent oxidoreductase" evidence="8">
    <location>
        <begin position="5"/>
        <end position="362"/>
    </location>
</feature>
<protein>
    <recommendedName>
        <fullName evidence="3">sarcosine oxidasee (formaldehyde-forming)</fullName>
        <ecNumber evidence="3">1.5.3.1</ecNumber>
    </recommendedName>
</protein>
<proteinExistence type="inferred from homology"/>
<dbReference type="AlphaFoldDB" id="A0AAV9NJC3"/>
<dbReference type="NCBIfam" id="NF008425">
    <property type="entry name" value="PRK11259.1"/>
    <property type="match status" value="1"/>
</dbReference>
<dbReference type="PANTHER" id="PTHR10961">
    <property type="entry name" value="PEROXISOMAL SARCOSINE OXIDASE"/>
    <property type="match status" value="1"/>
</dbReference>
<evidence type="ECO:0000259" key="8">
    <source>
        <dbReference type="Pfam" id="PF01266"/>
    </source>
</evidence>
<evidence type="ECO:0000256" key="4">
    <source>
        <dbReference type="ARBA" id="ARBA00022630"/>
    </source>
</evidence>
<reference evidence="9 10" key="1">
    <citation type="submission" date="2023-08" db="EMBL/GenBank/DDBJ databases">
        <title>Black Yeasts Isolated from many extreme environments.</title>
        <authorList>
            <person name="Coleine C."/>
            <person name="Stajich J.E."/>
            <person name="Selbmann L."/>
        </authorList>
    </citation>
    <scope>NUCLEOTIDE SEQUENCE [LARGE SCALE GENOMIC DNA]</scope>
    <source>
        <strain evidence="9 10">CCFEE 5792</strain>
    </source>
</reference>
<dbReference type="GeneID" id="89980404"/>
<comment type="similarity">
    <text evidence="2">Belongs to the MSOX/MTOX family.</text>
</comment>
<organism evidence="9 10">
    <name type="scientific">Exophiala bonariae</name>
    <dbReference type="NCBI Taxonomy" id="1690606"/>
    <lineage>
        <taxon>Eukaryota</taxon>
        <taxon>Fungi</taxon>
        <taxon>Dikarya</taxon>
        <taxon>Ascomycota</taxon>
        <taxon>Pezizomycotina</taxon>
        <taxon>Eurotiomycetes</taxon>
        <taxon>Chaetothyriomycetidae</taxon>
        <taxon>Chaetothyriales</taxon>
        <taxon>Herpotrichiellaceae</taxon>
        <taxon>Exophiala</taxon>
    </lineage>
</organism>
<dbReference type="Pfam" id="PF01266">
    <property type="entry name" value="DAO"/>
    <property type="match status" value="1"/>
</dbReference>
<dbReference type="FunFam" id="3.50.50.60:FF:000189">
    <property type="entry name" value="Monomeric sarcosine oxidase"/>
    <property type="match status" value="1"/>
</dbReference>
<dbReference type="Gene3D" id="3.30.9.10">
    <property type="entry name" value="D-Amino Acid Oxidase, subunit A, domain 2"/>
    <property type="match status" value="1"/>
</dbReference>
<dbReference type="InterPro" id="IPR045170">
    <property type="entry name" value="MTOX"/>
</dbReference>
<dbReference type="InterPro" id="IPR006076">
    <property type="entry name" value="FAD-dep_OxRdtase"/>
</dbReference>
<dbReference type="SUPFAM" id="SSF54373">
    <property type="entry name" value="FAD-linked reductases, C-terminal domain"/>
    <property type="match status" value="1"/>
</dbReference>
<comment type="caution">
    <text evidence="9">The sequence shown here is derived from an EMBL/GenBank/DDBJ whole genome shotgun (WGS) entry which is preliminary data.</text>
</comment>
<keyword evidence="6" id="KW-0560">Oxidoreductase</keyword>
<evidence type="ECO:0000256" key="7">
    <source>
        <dbReference type="ARBA" id="ARBA00052742"/>
    </source>
</evidence>
<dbReference type="GO" id="GO:0008115">
    <property type="term" value="F:sarcosine oxidase activity"/>
    <property type="evidence" value="ECO:0007669"/>
    <property type="project" value="UniProtKB-EC"/>
</dbReference>
<gene>
    <name evidence="9" type="ORF">LTR84_012257</name>
</gene>
<dbReference type="InterPro" id="IPR036188">
    <property type="entry name" value="FAD/NAD-bd_sf"/>
</dbReference>
<evidence type="ECO:0000256" key="6">
    <source>
        <dbReference type="ARBA" id="ARBA00023002"/>
    </source>
</evidence>
<evidence type="ECO:0000313" key="10">
    <source>
        <dbReference type="Proteomes" id="UP001358417"/>
    </source>
</evidence>
<dbReference type="RefSeq" id="XP_064708441.1">
    <property type="nucleotide sequence ID" value="XM_064855781.1"/>
</dbReference>
<evidence type="ECO:0000256" key="1">
    <source>
        <dbReference type="ARBA" id="ARBA00001974"/>
    </source>
</evidence>
<keyword evidence="5" id="KW-0274">FAD</keyword>
<dbReference type="Proteomes" id="UP001358417">
    <property type="component" value="Unassembled WGS sequence"/>
</dbReference>
<comment type="catalytic activity">
    <reaction evidence="7">
        <text>sarcosine + O2 + H2O = formaldehyde + glycine + H2O2</text>
        <dbReference type="Rhea" id="RHEA:13313"/>
        <dbReference type="ChEBI" id="CHEBI:15377"/>
        <dbReference type="ChEBI" id="CHEBI:15379"/>
        <dbReference type="ChEBI" id="CHEBI:16240"/>
        <dbReference type="ChEBI" id="CHEBI:16842"/>
        <dbReference type="ChEBI" id="CHEBI:57305"/>
        <dbReference type="ChEBI" id="CHEBI:57433"/>
        <dbReference type="EC" id="1.5.3.1"/>
    </reaction>
</comment>
<name>A0AAV9NJC3_9EURO</name>
<keyword evidence="10" id="KW-1185">Reference proteome</keyword>
<dbReference type="Gene3D" id="3.50.50.60">
    <property type="entry name" value="FAD/NAD(P)-binding domain"/>
    <property type="match status" value="1"/>
</dbReference>
<accession>A0AAV9NJC3</accession>
<dbReference type="EC" id="1.5.3.1" evidence="3"/>
<keyword evidence="4" id="KW-0285">Flavoprotein</keyword>
<evidence type="ECO:0000256" key="5">
    <source>
        <dbReference type="ARBA" id="ARBA00022827"/>
    </source>
</evidence>
<evidence type="ECO:0000313" key="9">
    <source>
        <dbReference type="EMBL" id="KAK5056725.1"/>
    </source>
</evidence>
<comment type="cofactor">
    <cofactor evidence="1">
        <name>FAD</name>
        <dbReference type="ChEBI" id="CHEBI:57692"/>
    </cofactor>
</comment>
<sequence length="389" mass="42903">MAQYDVAVVGLGALGSAAAYYAAKKGAKVIGFEQFELGHVRGASHDTSRIVRTSYDQSQYVALAKSAYKDWAHLEDASKQKLLTITGGVVVIPKDDMPNTPTATEWANCMKANDLPYELLTAGESNKRWPQFNLKDDYQVVYTPDTGIAHAAKSVMTMQFLARFNGAELKEHTKVERVTPRGSAGPGVTIETSKGTYTAKKIILAADAWINELLSPLGLHIPLEVMQEQVTYFKPSDPTKYSPERFPVWILGTPEQWYYGFPTFGEPTIKCAHDTAKNHMTPAERTFEPSPKLLEQLTSAMQDFIPDSGRKVMRTVTCQYAITPDRQFIITPLDRYQDIIVTQGAAHAFKFAPAIGRVAAELAIDGQTTDDISKFGFPASVDTPLKAKI</sequence>
<dbReference type="PANTHER" id="PTHR10961:SF7">
    <property type="entry name" value="FAD DEPENDENT OXIDOREDUCTASE DOMAIN-CONTAINING PROTEIN"/>
    <property type="match status" value="1"/>
</dbReference>
<dbReference type="SUPFAM" id="SSF51905">
    <property type="entry name" value="FAD/NAD(P)-binding domain"/>
    <property type="match status" value="1"/>
</dbReference>